<dbReference type="PIRSF" id="PIRSF000876">
    <property type="entry name" value="RR_chemtxs_CheB"/>
    <property type="match status" value="1"/>
</dbReference>
<feature type="active site" evidence="5 6">
    <location>
        <position position="184"/>
    </location>
</feature>
<keyword evidence="3 5" id="KW-0378">Hydrolase</keyword>
<dbReference type="InterPro" id="IPR000673">
    <property type="entry name" value="Sig_transdc_resp-reg_Me-estase"/>
</dbReference>
<feature type="domain" description="CheB-type methylesterase" evidence="9">
    <location>
        <begin position="145"/>
        <end position="329"/>
    </location>
</feature>
<dbReference type="EC" id="3.1.1.61" evidence="5"/>
<comment type="subcellular location">
    <subcellularLocation>
        <location evidence="5">Cytoplasm</location>
    </subcellularLocation>
</comment>
<comment type="catalytic activity">
    <reaction evidence="4 5">
        <text>[protein]-L-glutamate 5-O-methyl ester + H2O = L-glutamyl-[protein] + methanol + H(+)</text>
        <dbReference type="Rhea" id="RHEA:23236"/>
        <dbReference type="Rhea" id="RHEA-COMP:10208"/>
        <dbReference type="Rhea" id="RHEA-COMP:10311"/>
        <dbReference type="ChEBI" id="CHEBI:15377"/>
        <dbReference type="ChEBI" id="CHEBI:15378"/>
        <dbReference type="ChEBI" id="CHEBI:17790"/>
        <dbReference type="ChEBI" id="CHEBI:29973"/>
        <dbReference type="ChEBI" id="CHEBI:82795"/>
        <dbReference type="EC" id="3.1.1.61"/>
    </reaction>
</comment>
<dbReference type="CDD" id="cd17541">
    <property type="entry name" value="REC_CheB-like"/>
    <property type="match status" value="1"/>
</dbReference>
<dbReference type="GO" id="GO:0050568">
    <property type="term" value="F:protein-glutamine glutaminase activity"/>
    <property type="evidence" value="ECO:0007669"/>
    <property type="project" value="UniProtKB-UniRule"/>
</dbReference>
<comment type="domain">
    <text evidence="5">Contains a C-terminal catalytic domain, and an N-terminal region which modulates catalytic activity.</text>
</comment>
<dbReference type="OrthoDB" id="9793421at2"/>
<dbReference type="InterPro" id="IPR008248">
    <property type="entry name" value="CheB-like"/>
</dbReference>
<dbReference type="AlphaFoldDB" id="A0A1D8U346"/>
<name>A0A1D8U346_9CYAN</name>
<dbReference type="InterPro" id="IPR001789">
    <property type="entry name" value="Sig_transdc_resp-reg_receiver"/>
</dbReference>
<evidence type="ECO:0000256" key="7">
    <source>
        <dbReference type="PROSITE-ProRule" id="PRU00169"/>
    </source>
</evidence>
<evidence type="ECO:0000259" key="8">
    <source>
        <dbReference type="PROSITE" id="PS50110"/>
    </source>
</evidence>
<dbReference type="PROSITE" id="PS50110">
    <property type="entry name" value="RESPONSE_REGULATORY"/>
    <property type="match status" value="1"/>
</dbReference>
<evidence type="ECO:0000256" key="1">
    <source>
        <dbReference type="ARBA" id="ARBA00022490"/>
    </source>
</evidence>
<dbReference type="PROSITE" id="PS50122">
    <property type="entry name" value="CHEB"/>
    <property type="match status" value="1"/>
</dbReference>
<feature type="active site" evidence="5 6">
    <location>
        <position position="277"/>
    </location>
</feature>
<sequence>MKIAIVNDSMMAVETLRRVLMAVPDYKVAWVASDGAEAITKCAKDLPDLILMNLTMPVIDGVEATRQIMKHYPCAILVVTASIQQNSSKVFEALGYGALDAVSLPVLGTRGNPDAAQELLTKIATIGKLIGISTRNSKSPARNSQLHLPPLIAIGASTGGPKALATILSNIPASFSAAIVIVQHVDLQFASGLVDWLNHQTPLVVQLASDGSRPEVGKVLIAGTKDHLCLTSNLRLTYTSKPNNYPFRPSVDVFFKSVAEYWKRKGTAVLLTGMGRDGAEGLKLLRSKGWHTIAQDKSSCVVYGMPKAAAELKAAVEILPLDAIAPALIKGFAFKP</sequence>
<proteinExistence type="inferred from homology"/>
<dbReference type="PANTHER" id="PTHR42872:SF6">
    <property type="entry name" value="PROTEIN-GLUTAMATE METHYLESTERASE_PROTEIN-GLUTAMINE GLUTAMINASE"/>
    <property type="match status" value="1"/>
</dbReference>
<feature type="active site" evidence="5 6">
    <location>
        <position position="157"/>
    </location>
</feature>
<accession>A0A1D8U346</accession>
<gene>
    <name evidence="5" type="primary">cheB</name>
    <name evidence="10" type="ORF">BJP34_14575</name>
</gene>
<comment type="catalytic activity">
    <reaction evidence="5">
        <text>L-glutaminyl-[protein] + H2O = L-glutamyl-[protein] + NH4(+)</text>
        <dbReference type="Rhea" id="RHEA:16441"/>
        <dbReference type="Rhea" id="RHEA-COMP:10207"/>
        <dbReference type="Rhea" id="RHEA-COMP:10208"/>
        <dbReference type="ChEBI" id="CHEBI:15377"/>
        <dbReference type="ChEBI" id="CHEBI:28938"/>
        <dbReference type="ChEBI" id="CHEBI:29973"/>
        <dbReference type="ChEBI" id="CHEBI:30011"/>
        <dbReference type="EC" id="3.5.1.44"/>
    </reaction>
</comment>
<dbReference type="NCBIfam" id="NF001965">
    <property type="entry name" value="PRK00742.1"/>
    <property type="match status" value="1"/>
</dbReference>
<dbReference type="RefSeq" id="WP_070396672.1">
    <property type="nucleotide sequence ID" value="NZ_CP017599.1"/>
</dbReference>
<protein>
    <recommendedName>
        <fullName evidence="5">Protein-glutamate methylesterase/protein-glutamine glutaminase</fullName>
        <ecNumber evidence="5">3.1.1.61</ecNumber>
        <ecNumber evidence="5">3.5.1.44</ecNumber>
    </recommendedName>
</protein>
<dbReference type="InterPro" id="IPR035909">
    <property type="entry name" value="CheB_C"/>
</dbReference>
<evidence type="ECO:0000256" key="4">
    <source>
        <dbReference type="ARBA" id="ARBA00048267"/>
    </source>
</evidence>
<dbReference type="CDD" id="cd16432">
    <property type="entry name" value="CheB_Rec"/>
    <property type="match status" value="1"/>
</dbReference>
<evidence type="ECO:0000256" key="2">
    <source>
        <dbReference type="ARBA" id="ARBA00022500"/>
    </source>
</evidence>
<organism evidence="10 11">
    <name type="scientific">Moorena producens PAL-8-15-08-1</name>
    <dbReference type="NCBI Taxonomy" id="1458985"/>
    <lineage>
        <taxon>Bacteria</taxon>
        <taxon>Bacillati</taxon>
        <taxon>Cyanobacteriota</taxon>
        <taxon>Cyanophyceae</taxon>
        <taxon>Coleofasciculales</taxon>
        <taxon>Coleofasciculaceae</taxon>
        <taxon>Moorena</taxon>
    </lineage>
</organism>
<dbReference type="KEGG" id="mpro:BJP34_14575"/>
<dbReference type="Gene3D" id="3.40.50.180">
    <property type="entry name" value="Methylesterase CheB, C-terminal domain"/>
    <property type="match status" value="1"/>
</dbReference>
<evidence type="ECO:0000256" key="3">
    <source>
        <dbReference type="ARBA" id="ARBA00022801"/>
    </source>
</evidence>
<dbReference type="STRING" id="1458985.BJP34_14575"/>
<dbReference type="EC" id="3.5.1.44" evidence="5"/>
<dbReference type="SMART" id="SM00448">
    <property type="entry name" value="REC"/>
    <property type="match status" value="1"/>
</dbReference>
<dbReference type="Proteomes" id="UP000177870">
    <property type="component" value="Chromosome"/>
</dbReference>
<dbReference type="NCBIfam" id="NF009206">
    <property type="entry name" value="PRK12555.1"/>
    <property type="match status" value="1"/>
</dbReference>
<reference evidence="11" key="1">
    <citation type="submission" date="2016-10" db="EMBL/GenBank/DDBJ databases">
        <title>Comparative genomics uncovers the prolific and rare metabolic potential of the cyanobacterial genus Moorea.</title>
        <authorList>
            <person name="Leao T."/>
            <person name="Castelao G."/>
            <person name="Korobeynikov A."/>
            <person name="Monroe E.A."/>
            <person name="Podell S."/>
            <person name="Glukhov E."/>
            <person name="Allen E."/>
            <person name="Gerwick W.H."/>
            <person name="Gerwick L."/>
        </authorList>
    </citation>
    <scope>NUCLEOTIDE SEQUENCE [LARGE SCALE GENOMIC DNA]</scope>
    <source>
        <strain evidence="11">PAL-8-15-08-1</strain>
    </source>
</reference>
<evidence type="ECO:0000313" key="11">
    <source>
        <dbReference type="Proteomes" id="UP000177870"/>
    </source>
</evidence>
<dbReference type="EMBL" id="CP017599">
    <property type="protein sequence ID" value="AOX04310.1"/>
    <property type="molecule type" value="Genomic_DNA"/>
</dbReference>
<dbReference type="SUPFAM" id="SSF52738">
    <property type="entry name" value="Methylesterase CheB, C-terminal domain"/>
    <property type="match status" value="1"/>
</dbReference>
<comment type="caution">
    <text evidence="5 7">Lacks conserved residue(s) required for the propagation of feature annotation.</text>
</comment>
<dbReference type="Gene3D" id="3.40.50.2300">
    <property type="match status" value="1"/>
</dbReference>
<comment type="function">
    <text evidence="5">Involved in chemotaxis. Part of a chemotaxis signal transduction system that modulates chemotaxis in response to various stimuli. Catalyzes the demethylation of specific methylglutamate residues introduced into the chemoreceptors (methyl-accepting chemotaxis proteins or MCP) by CheR. Also mediates the irreversible deamidation of specific glutamine residues to glutamic acid.</text>
</comment>
<keyword evidence="2 5" id="KW-0145">Chemotaxis</keyword>
<dbReference type="GO" id="GO:0000156">
    <property type="term" value="F:phosphorelay response regulator activity"/>
    <property type="evidence" value="ECO:0007669"/>
    <property type="project" value="InterPro"/>
</dbReference>
<dbReference type="Pfam" id="PF00072">
    <property type="entry name" value="Response_reg"/>
    <property type="match status" value="1"/>
</dbReference>
<dbReference type="PANTHER" id="PTHR42872">
    <property type="entry name" value="PROTEIN-GLUTAMATE METHYLESTERASE/PROTEIN-GLUTAMINE GLUTAMINASE"/>
    <property type="match status" value="1"/>
</dbReference>
<evidence type="ECO:0000256" key="5">
    <source>
        <dbReference type="HAMAP-Rule" id="MF_00099"/>
    </source>
</evidence>
<dbReference type="GO" id="GO:0005737">
    <property type="term" value="C:cytoplasm"/>
    <property type="evidence" value="ECO:0007669"/>
    <property type="project" value="UniProtKB-SubCell"/>
</dbReference>
<evidence type="ECO:0000256" key="6">
    <source>
        <dbReference type="PROSITE-ProRule" id="PRU00050"/>
    </source>
</evidence>
<dbReference type="Pfam" id="PF01339">
    <property type="entry name" value="CheB_methylest"/>
    <property type="match status" value="1"/>
</dbReference>
<evidence type="ECO:0000313" key="10">
    <source>
        <dbReference type="EMBL" id="AOX04310.1"/>
    </source>
</evidence>
<dbReference type="SUPFAM" id="SSF52172">
    <property type="entry name" value="CheY-like"/>
    <property type="match status" value="1"/>
</dbReference>
<dbReference type="GO" id="GO:0006935">
    <property type="term" value="P:chemotaxis"/>
    <property type="evidence" value="ECO:0007669"/>
    <property type="project" value="UniProtKB-UniRule"/>
</dbReference>
<dbReference type="InterPro" id="IPR011006">
    <property type="entry name" value="CheY-like_superfamily"/>
</dbReference>
<dbReference type="HAMAP" id="MF_00099">
    <property type="entry name" value="CheB_chemtxs"/>
    <property type="match status" value="1"/>
</dbReference>
<keyword evidence="1 5" id="KW-0963">Cytoplasm</keyword>
<feature type="domain" description="Response regulatory" evidence="8">
    <location>
        <begin position="2"/>
        <end position="119"/>
    </location>
</feature>
<comment type="similarity">
    <text evidence="5">Belongs to the CheB family.</text>
</comment>
<dbReference type="GO" id="GO:0008984">
    <property type="term" value="F:protein-glutamate methylesterase activity"/>
    <property type="evidence" value="ECO:0007669"/>
    <property type="project" value="UniProtKB-UniRule"/>
</dbReference>
<evidence type="ECO:0000259" key="9">
    <source>
        <dbReference type="PROSITE" id="PS50122"/>
    </source>
</evidence>